<sequence length="40" mass="4559">MMMINAILKSNMDKALKSSFHISRKRKSFLPIILSSMTTS</sequence>
<proteinExistence type="evidence at transcript level"/>
<evidence type="ECO:0000313" key="1">
    <source>
        <dbReference type="EMBL" id="ACU20017.1"/>
    </source>
</evidence>
<dbReference type="AlphaFoldDB" id="C6TDW5"/>
<protein>
    <submittedName>
        <fullName evidence="1">Uncharacterized protein</fullName>
    </submittedName>
</protein>
<accession>C6TDW5</accession>
<reference evidence="1" key="1">
    <citation type="submission" date="2009-08" db="EMBL/GenBank/DDBJ databases">
        <authorList>
            <person name="Cheung F."/>
            <person name="Xiao Y."/>
            <person name="Chan A."/>
            <person name="Moskal W."/>
            <person name="Town C.D."/>
        </authorList>
    </citation>
    <scope>NUCLEOTIDE SEQUENCE</scope>
</reference>
<organism evidence="1">
    <name type="scientific">Glycine max</name>
    <name type="common">Soybean</name>
    <name type="synonym">Glycine hispida</name>
    <dbReference type="NCBI Taxonomy" id="3847"/>
    <lineage>
        <taxon>Eukaryota</taxon>
        <taxon>Viridiplantae</taxon>
        <taxon>Streptophyta</taxon>
        <taxon>Embryophyta</taxon>
        <taxon>Tracheophyta</taxon>
        <taxon>Spermatophyta</taxon>
        <taxon>Magnoliopsida</taxon>
        <taxon>eudicotyledons</taxon>
        <taxon>Gunneridae</taxon>
        <taxon>Pentapetalae</taxon>
        <taxon>rosids</taxon>
        <taxon>fabids</taxon>
        <taxon>Fabales</taxon>
        <taxon>Fabaceae</taxon>
        <taxon>Papilionoideae</taxon>
        <taxon>50 kb inversion clade</taxon>
        <taxon>NPAAA clade</taxon>
        <taxon>indigoferoid/millettioid clade</taxon>
        <taxon>Phaseoleae</taxon>
        <taxon>Glycine</taxon>
        <taxon>Glycine subgen. Soja</taxon>
    </lineage>
</organism>
<name>C6TDW5_SOYBN</name>
<dbReference type="EMBL" id="BT095783">
    <property type="protein sequence ID" value="ACU20017.1"/>
    <property type="molecule type" value="mRNA"/>
</dbReference>